<feature type="chain" id="PRO_5018679240" evidence="2">
    <location>
        <begin position="23"/>
        <end position="252"/>
    </location>
</feature>
<feature type="compositionally biased region" description="Polar residues" evidence="1">
    <location>
        <begin position="33"/>
        <end position="48"/>
    </location>
</feature>
<protein>
    <submittedName>
        <fullName evidence="3">TIGR03759 family integrating conjugative element protein</fullName>
    </submittedName>
</protein>
<dbReference type="InterPro" id="IPR022293">
    <property type="entry name" value="Integrating-conj_element"/>
</dbReference>
<evidence type="ECO:0000256" key="1">
    <source>
        <dbReference type="SAM" id="MobiDB-lite"/>
    </source>
</evidence>
<dbReference type="KEGG" id="pory:EJA05_21350"/>
<dbReference type="OrthoDB" id="8442378at2"/>
<reference evidence="3 4" key="1">
    <citation type="submission" date="2018-12" db="EMBL/GenBank/DDBJ databases">
        <authorList>
            <person name="Li S."/>
            <person name="Yang R."/>
            <person name="Chen G."/>
            <person name="Zou L."/>
            <person name="Zhang C."/>
            <person name="Chen Y."/>
            <person name="Liu Z."/>
            <person name="Li Y."/>
            <person name="Yan Y."/>
            <person name="Huang M."/>
            <person name="Chen T."/>
        </authorList>
    </citation>
    <scope>NUCLEOTIDE SEQUENCE [LARGE SCALE GENOMIC DNA]</scope>
    <source>
        <strain evidence="3 4">1257</strain>
    </source>
</reference>
<gene>
    <name evidence="3" type="ORF">EJA05_21350</name>
</gene>
<dbReference type="NCBIfam" id="TIGR03759">
    <property type="entry name" value="conj_TIGR03759"/>
    <property type="match status" value="1"/>
</dbReference>
<organism evidence="3 4">
    <name type="scientific">Pseudomonas entomophila</name>
    <dbReference type="NCBI Taxonomy" id="312306"/>
    <lineage>
        <taxon>Bacteria</taxon>
        <taxon>Pseudomonadati</taxon>
        <taxon>Pseudomonadota</taxon>
        <taxon>Gammaproteobacteria</taxon>
        <taxon>Pseudomonadales</taxon>
        <taxon>Pseudomonadaceae</taxon>
        <taxon>Pseudomonas</taxon>
    </lineage>
</organism>
<name>A0A3Q8U2P1_9PSED</name>
<proteinExistence type="predicted"/>
<accession>A0A3Q8U2P1</accession>
<evidence type="ECO:0000313" key="3">
    <source>
        <dbReference type="EMBL" id="AZL70110.1"/>
    </source>
</evidence>
<dbReference type="AlphaFoldDB" id="A0A3Q8U2P1"/>
<dbReference type="Proteomes" id="UP000268230">
    <property type="component" value="Chromosome"/>
</dbReference>
<evidence type="ECO:0000256" key="2">
    <source>
        <dbReference type="SAM" id="SignalP"/>
    </source>
</evidence>
<sequence>MNLPIVRAIACVCAFTAAGIEAASLPSTGGGSSTVQQLTSESTLSQNKLQDKAAQEWGLTSKEYERYQEVMQGPRGVYSPGLDPLTALGIEARSDSERRRFAELQVQAERQRVDRELAYQRAYDEAYQRLYPGIKAIEISSSPTAQGGSSVSGPALEGSGRLALFVKDDCLPCVDHVKRLQASQTPFDLYFVGSQNDDERIRRWAILAGIDPSTVKNRLVTLNHDQGRWIRLGLGGSLPAAVTQVNGSWRRQ</sequence>
<feature type="signal peptide" evidence="2">
    <location>
        <begin position="1"/>
        <end position="22"/>
    </location>
</feature>
<feature type="region of interest" description="Disordered" evidence="1">
    <location>
        <begin position="26"/>
        <end position="50"/>
    </location>
</feature>
<evidence type="ECO:0000313" key="4">
    <source>
        <dbReference type="Proteomes" id="UP000268230"/>
    </source>
</evidence>
<dbReference type="EMBL" id="CP034338">
    <property type="protein sequence ID" value="AZL70110.1"/>
    <property type="molecule type" value="Genomic_DNA"/>
</dbReference>
<keyword evidence="2" id="KW-0732">Signal</keyword>